<comment type="caution">
    <text evidence="7">The sequence shown here is derived from an EMBL/GenBank/DDBJ whole genome shotgun (WGS) entry which is preliminary data.</text>
</comment>
<evidence type="ECO:0000259" key="6">
    <source>
        <dbReference type="Pfam" id="PF00155"/>
    </source>
</evidence>
<dbReference type="AlphaFoldDB" id="A0A507BQ85"/>
<dbReference type="CDD" id="cd00609">
    <property type="entry name" value="AAT_like"/>
    <property type="match status" value="1"/>
</dbReference>
<evidence type="ECO:0000313" key="7">
    <source>
        <dbReference type="EMBL" id="TPX19018.1"/>
    </source>
</evidence>
<keyword evidence="4" id="KW-0808">Transferase</keyword>
<keyword evidence="5" id="KW-0663">Pyridoxal phosphate</keyword>
<accession>A0A507BQ85</accession>
<dbReference type="Proteomes" id="UP000319257">
    <property type="component" value="Unassembled WGS sequence"/>
</dbReference>
<dbReference type="Pfam" id="PF00155">
    <property type="entry name" value="Aminotran_1_2"/>
    <property type="match status" value="1"/>
</dbReference>
<dbReference type="SUPFAM" id="SSF53383">
    <property type="entry name" value="PLP-dependent transferases"/>
    <property type="match status" value="1"/>
</dbReference>
<dbReference type="InterPro" id="IPR050478">
    <property type="entry name" value="Ethylene_sulfur-biosynth"/>
</dbReference>
<dbReference type="GeneID" id="41978709"/>
<proteinExistence type="inferred from homology"/>
<dbReference type="PRINTS" id="PR00753">
    <property type="entry name" value="ACCSYNTHASE"/>
</dbReference>
<evidence type="ECO:0000256" key="1">
    <source>
        <dbReference type="ARBA" id="ARBA00001933"/>
    </source>
</evidence>
<dbReference type="PANTHER" id="PTHR43795:SF32">
    <property type="entry name" value="AMINOTRANSFERASE GLII-RELATED"/>
    <property type="match status" value="1"/>
</dbReference>
<evidence type="ECO:0000256" key="3">
    <source>
        <dbReference type="ARBA" id="ARBA00022576"/>
    </source>
</evidence>
<dbReference type="PANTHER" id="PTHR43795">
    <property type="entry name" value="BIFUNCTIONAL ASPARTATE AMINOTRANSFERASE AND GLUTAMATE/ASPARTATE-PREPHENATE AMINOTRANSFERASE-RELATED"/>
    <property type="match status" value="1"/>
</dbReference>
<keyword evidence="8" id="KW-1185">Reference proteome</keyword>
<evidence type="ECO:0000313" key="8">
    <source>
        <dbReference type="Proteomes" id="UP000319257"/>
    </source>
</evidence>
<comment type="similarity">
    <text evidence="2">Belongs to the class-I pyridoxal-phosphate-dependent aminotransferase family.</text>
</comment>
<dbReference type="GO" id="GO:0008483">
    <property type="term" value="F:transaminase activity"/>
    <property type="evidence" value="ECO:0007669"/>
    <property type="project" value="UniProtKB-KW"/>
</dbReference>
<evidence type="ECO:0000256" key="2">
    <source>
        <dbReference type="ARBA" id="ARBA00007441"/>
    </source>
</evidence>
<dbReference type="GO" id="GO:0006520">
    <property type="term" value="P:amino acid metabolic process"/>
    <property type="evidence" value="ECO:0007669"/>
    <property type="project" value="TreeGrafter"/>
</dbReference>
<dbReference type="EMBL" id="SKBQ01000102">
    <property type="protein sequence ID" value="TPX19018.1"/>
    <property type="molecule type" value="Genomic_DNA"/>
</dbReference>
<dbReference type="Gene3D" id="3.40.640.10">
    <property type="entry name" value="Type I PLP-dependent aspartate aminotransferase-like (Major domain)"/>
    <property type="match status" value="1"/>
</dbReference>
<dbReference type="OrthoDB" id="7042322at2759"/>
<evidence type="ECO:0000256" key="4">
    <source>
        <dbReference type="ARBA" id="ARBA00022679"/>
    </source>
</evidence>
<keyword evidence="3" id="KW-0032">Aminotransferase</keyword>
<organism evidence="7 8">
    <name type="scientific">Thyridium curvatum</name>
    <dbReference type="NCBI Taxonomy" id="1093900"/>
    <lineage>
        <taxon>Eukaryota</taxon>
        <taxon>Fungi</taxon>
        <taxon>Dikarya</taxon>
        <taxon>Ascomycota</taxon>
        <taxon>Pezizomycotina</taxon>
        <taxon>Sordariomycetes</taxon>
        <taxon>Sordariomycetidae</taxon>
        <taxon>Thyridiales</taxon>
        <taxon>Thyridiaceae</taxon>
        <taxon>Thyridium</taxon>
    </lineage>
</organism>
<sequence>MEGLDQLSERMKDTVASIVPGITSALENRTNKIDLATAENWLVRRELQDIYKTAIHEGITSKLVQAEQIVATPGATHCLDALLTTICDEGDSVLVPAPYWNGFGLHFRLRPRVNVVPVEVDWERISLNKSSRPLDQSLLPALNRAMSTAPDKSRIRALVMTNPHNPFGQCYPIHVLEEVANFCKERNIHYISDELYALSQFADNRFVSALAFSIMKQPLSTTTSIDNHIAPPTSLSRKRLLPEDEIGNTGVKRVKIQDWSHRSTTGEETPDTTVNTAMVHVLWSTSKDLCSSGIRMAALHASFFAELLGNEASLMLGAVP</sequence>
<dbReference type="InterPro" id="IPR015421">
    <property type="entry name" value="PyrdxlP-dep_Trfase_major"/>
</dbReference>
<protein>
    <recommendedName>
        <fullName evidence="6">Aminotransferase class I/classII large domain-containing protein</fullName>
    </recommendedName>
</protein>
<dbReference type="GO" id="GO:0030170">
    <property type="term" value="F:pyridoxal phosphate binding"/>
    <property type="evidence" value="ECO:0007669"/>
    <property type="project" value="InterPro"/>
</dbReference>
<dbReference type="STRING" id="1093900.A0A507BQ85"/>
<reference evidence="7 8" key="1">
    <citation type="submission" date="2019-06" db="EMBL/GenBank/DDBJ databases">
        <title>Draft genome sequence of the filamentous fungus Phialemoniopsis curvata isolated from diesel fuel.</title>
        <authorList>
            <person name="Varaljay V.A."/>
            <person name="Lyon W.J."/>
            <person name="Crouch A.L."/>
            <person name="Drake C.E."/>
            <person name="Hollomon J.M."/>
            <person name="Nadeau L.J."/>
            <person name="Nunn H.S."/>
            <person name="Stevenson B.S."/>
            <person name="Bojanowski C.L."/>
            <person name="Crookes-Goodson W.J."/>
        </authorList>
    </citation>
    <scope>NUCLEOTIDE SEQUENCE [LARGE SCALE GENOMIC DNA]</scope>
    <source>
        <strain evidence="7 8">D216</strain>
    </source>
</reference>
<name>A0A507BQ85_9PEZI</name>
<dbReference type="InParanoid" id="A0A507BQ85"/>
<dbReference type="InterPro" id="IPR004839">
    <property type="entry name" value="Aminotransferase_I/II_large"/>
</dbReference>
<dbReference type="RefSeq" id="XP_031000729.1">
    <property type="nucleotide sequence ID" value="XM_031133971.1"/>
</dbReference>
<feature type="domain" description="Aminotransferase class I/classII large" evidence="6">
    <location>
        <begin position="63"/>
        <end position="212"/>
    </location>
</feature>
<dbReference type="InterPro" id="IPR015424">
    <property type="entry name" value="PyrdxlP-dep_Trfase"/>
</dbReference>
<gene>
    <name evidence="7" type="ORF">E0L32_011262</name>
</gene>
<evidence type="ECO:0000256" key="5">
    <source>
        <dbReference type="ARBA" id="ARBA00022898"/>
    </source>
</evidence>
<comment type="cofactor">
    <cofactor evidence="1">
        <name>pyridoxal 5'-phosphate</name>
        <dbReference type="ChEBI" id="CHEBI:597326"/>
    </cofactor>
</comment>